<dbReference type="GO" id="GO:0006508">
    <property type="term" value="P:proteolysis"/>
    <property type="evidence" value="ECO:0007669"/>
    <property type="project" value="InterPro"/>
</dbReference>
<dbReference type="RefSeq" id="WP_085099228.1">
    <property type="nucleotide sequence ID" value="NZ_FWZU01000001.1"/>
</dbReference>
<dbReference type="Proteomes" id="UP000192906">
    <property type="component" value="Unassembled WGS sequence"/>
</dbReference>
<accession>A0A1X7C5I6</accession>
<dbReference type="GO" id="GO:0004177">
    <property type="term" value="F:aminopeptidase activity"/>
    <property type="evidence" value="ECO:0007669"/>
    <property type="project" value="UniProtKB-KW"/>
</dbReference>
<evidence type="ECO:0000256" key="2">
    <source>
        <dbReference type="SAM" id="SignalP"/>
    </source>
</evidence>
<dbReference type="InterPro" id="IPR029058">
    <property type="entry name" value="AB_hydrolase_fold"/>
</dbReference>
<dbReference type="SUPFAM" id="SSF82171">
    <property type="entry name" value="DPP6 N-terminal domain-like"/>
    <property type="match status" value="1"/>
</dbReference>
<dbReference type="Gene3D" id="2.120.10.30">
    <property type="entry name" value="TolB, C-terminal domain"/>
    <property type="match status" value="1"/>
</dbReference>
<name>A0A1X7C5I6_9BACT</name>
<reference evidence="5" key="1">
    <citation type="submission" date="2017-04" db="EMBL/GenBank/DDBJ databases">
        <authorList>
            <person name="Varghese N."/>
            <person name="Submissions S."/>
        </authorList>
    </citation>
    <scope>NUCLEOTIDE SEQUENCE [LARGE SCALE GENOMIC DNA]</scope>
    <source>
        <strain evidence="5">K3S</strain>
    </source>
</reference>
<organism evidence="4 5">
    <name type="scientific">Desulfovibrio gilichinskyi</name>
    <dbReference type="NCBI Taxonomy" id="1519643"/>
    <lineage>
        <taxon>Bacteria</taxon>
        <taxon>Pseudomonadati</taxon>
        <taxon>Thermodesulfobacteriota</taxon>
        <taxon>Desulfovibrionia</taxon>
        <taxon>Desulfovibrionales</taxon>
        <taxon>Desulfovibrionaceae</taxon>
        <taxon>Desulfovibrio</taxon>
    </lineage>
</organism>
<dbReference type="SUPFAM" id="SSF53474">
    <property type="entry name" value="alpha/beta-Hydrolases"/>
    <property type="match status" value="1"/>
</dbReference>
<dbReference type="Gene3D" id="3.40.50.1820">
    <property type="entry name" value="alpha/beta hydrolase"/>
    <property type="match status" value="1"/>
</dbReference>
<dbReference type="PRINTS" id="PR00862">
    <property type="entry name" value="PROLIGOPTASE"/>
</dbReference>
<evidence type="ECO:0000256" key="1">
    <source>
        <dbReference type="ARBA" id="ARBA00022801"/>
    </source>
</evidence>
<dbReference type="STRING" id="1519643.SAMN06295933_0366"/>
<dbReference type="EMBL" id="FWZU01000001">
    <property type="protein sequence ID" value="SME90221.1"/>
    <property type="molecule type" value="Genomic_DNA"/>
</dbReference>
<feature type="domain" description="Peptidase S9 prolyl oligopeptidase catalytic" evidence="3">
    <location>
        <begin position="433"/>
        <end position="644"/>
    </location>
</feature>
<keyword evidence="4" id="KW-0031">Aminopeptidase</keyword>
<evidence type="ECO:0000313" key="5">
    <source>
        <dbReference type="Proteomes" id="UP000192906"/>
    </source>
</evidence>
<feature type="chain" id="PRO_5013185786" evidence="2">
    <location>
        <begin position="25"/>
        <end position="646"/>
    </location>
</feature>
<dbReference type="InterPro" id="IPR011042">
    <property type="entry name" value="6-blade_b-propeller_TolB-like"/>
</dbReference>
<proteinExistence type="predicted"/>
<dbReference type="AlphaFoldDB" id="A0A1X7C5I6"/>
<keyword evidence="4" id="KW-0645">Protease</keyword>
<keyword evidence="1" id="KW-0378">Hydrolase</keyword>
<dbReference type="OrthoDB" id="4269629at2"/>
<sequence length="646" mass="72856">MTKYKSLYTFIVVTTLLISLAACAKTQVEVRSKGEVSGGRVDKTELIPLRDFFKNPAASAFSISPDGSKVAWKSPWKERMNIFVKDLSSGKETRITASTARDISGYYWIGNEHIIYGQDLGGDENFHTYSAPVDGSGSVDLTPFENTRTDLIDDLENDNEHVLITMNKRDPRFFDVFKLNVITGELELVAENPGNITGWMTDNAGNLRIAIASQSGKNIILYRKNIQDKFTPLKTLDFRTTFSPLFFDFDNNKIYVTTNIGRDKAAVYLYNPESDNLEQLVFEHPDVDAETLIRSKKRKIITGAGYYSDKPHYVFFDDQREEIQNDLESKLPGYSVVVTGISKDETKMIIRTYSDRSLGAGYIYDVPNKKLEKVADVSPWINESQMAETKPITFTARDGLTIHGYLSLPVGISPVNLPLVLNPHGGPWSRNYWGFNPETQFLNNRGIAVLQVNYRGSTGYGKEFWEKGFKQWGLAMQDDLTDAVKWAVNQGIADPKKIAIYGASYGGYATLAGLTFTPDLYSCGIDYVGPSNLFTLLNSLPPYWEAERDRFYTMVGDPIRDKKLLTKVSPVFHVDQITAPLFVAQGANDPRVKKAESDQIVDALKKRGVAVEYMVKDNEGHGFMNQENRFEFYEAMEKFLDKHLLQ</sequence>
<evidence type="ECO:0000259" key="3">
    <source>
        <dbReference type="Pfam" id="PF00326"/>
    </source>
</evidence>
<dbReference type="PANTHER" id="PTHR42776:SF27">
    <property type="entry name" value="DIPEPTIDYL PEPTIDASE FAMILY MEMBER 6"/>
    <property type="match status" value="1"/>
</dbReference>
<dbReference type="InterPro" id="IPR002470">
    <property type="entry name" value="Peptidase_S9A"/>
</dbReference>
<dbReference type="Pfam" id="PF00326">
    <property type="entry name" value="Peptidase_S9"/>
    <property type="match status" value="1"/>
</dbReference>
<gene>
    <name evidence="4" type="ORF">SAMN06295933_0366</name>
</gene>
<dbReference type="PROSITE" id="PS51257">
    <property type="entry name" value="PROKAR_LIPOPROTEIN"/>
    <property type="match status" value="1"/>
</dbReference>
<keyword evidence="5" id="KW-1185">Reference proteome</keyword>
<dbReference type="InterPro" id="IPR001375">
    <property type="entry name" value="Peptidase_S9_cat"/>
</dbReference>
<evidence type="ECO:0000313" key="4">
    <source>
        <dbReference type="EMBL" id="SME90221.1"/>
    </source>
</evidence>
<protein>
    <submittedName>
        <fullName evidence="4">Dipeptidyl aminopeptidase/acylaminoacyl peptidase</fullName>
    </submittedName>
</protein>
<dbReference type="GO" id="GO:0004252">
    <property type="term" value="F:serine-type endopeptidase activity"/>
    <property type="evidence" value="ECO:0007669"/>
    <property type="project" value="InterPro"/>
</dbReference>
<dbReference type="PANTHER" id="PTHR42776">
    <property type="entry name" value="SERINE PEPTIDASE S9 FAMILY MEMBER"/>
    <property type="match status" value="1"/>
</dbReference>
<keyword evidence="2" id="KW-0732">Signal</keyword>
<feature type="signal peptide" evidence="2">
    <location>
        <begin position="1"/>
        <end position="24"/>
    </location>
</feature>